<dbReference type="KEGG" id="epa:114576680"/>
<keyword evidence="6" id="KW-1015">Disulfide bond</keyword>
<dbReference type="PROSITE" id="PS50092">
    <property type="entry name" value="TSP1"/>
    <property type="match status" value="1"/>
</dbReference>
<dbReference type="InterPro" id="IPR000421">
    <property type="entry name" value="FA58C"/>
</dbReference>
<dbReference type="SUPFAM" id="SSF49785">
    <property type="entry name" value="Galactose-binding domain-like"/>
    <property type="match status" value="1"/>
</dbReference>
<evidence type="ECO:0000259" key="7">
    <source>
        <dbReference type="PROSITE" id="PS50022"/>
    </source>
</evidence>
<name>A0A913YZP2_EXADI</name>
<dbReference type="Pfam" id="PF00090">
    <property type="entry name" value="TSP_1"/>
    <property type="match status" value="1"/>
</dbReference>
<dbReference type="Gene3D" id="2.60.120.260">
    <property type="entry name" value="Galactose-binding domain-like"/>
    <property type="match status" value="1"/>
</dbReference>
<dbReference type="PANTHER" id="PTHR24543">
    <property type="entry name" value="MULTICOPPER OXIDASE-RELATED"/>
    <property type="match status" value="1"/>
</dbReference>
<dbReference type="GeneID" id="114576680"/>
<dbReference type="InterPro" id="IPR008979">
    <property type="entry name" value="Galactose-bd-like_sf"/>
</dbReference>
<organism evidence="9 10">
    <name type="scientific">Exaiptasia diaphana</name>
    <name type="common">Tropical sea anemone</name>
    <name type="synonym">Aiptasia pulchella</name>
    <dbReference type="NCBI Taxonomy" id="2652724"/>
    <lineage>
        <taxon>Eukaryota</taxon>
        <taxon>Metazoa</taxon>
        <taxon>Cnidaria</taxon>
        <taxon>Anthozoa</taxon>
        <taxon>Hexacorallia</taxon>
        <taxon>Actiniaria</taxon>
        <taxon>Aiptasiidae</taxon>
        <taxon>Exaiptasia</taxon>
    </lineage>
</organism>
<evidence type="ECO:0000256" key="2">
    <source>
        <dbReference type="ARBA" id="ARBA00022692"/>
    </source>
</evidence>
<feature type="domain" description="Apple" evidence="8">
    <location>
        <begin position="10"/>
        <end position="84"/>
    </location>
</feature>
<accession>A0A913YZP2</accession>
<evidence type="ECO:0000256" key="3">
    <source>
        <dbReference type="ARBA" id="ARBA00022737"/>
    </source>
</evidence>
<dbReference type="SMART" id="SM00209">
    <property type="entry name" value="TSP1"/>
    <property type="match status" value="1"/>
</dbReference>
<evidence type="ECO:0000256" key="4">
    <source>
        <dbReference type="ARBA" id="ARBA00022989"/>
    </source>
</evidence>
<dbReference type="PROSITE" id="PS50022">
    <property type="entry name" value="FA58C_3"/>
    <property type="match status" value="1"/>
</dbReference>
<keyword evidence="4" id="KW-1133">Transmembrane helix</keyword>
<dbReference type="CDD" id="cd01099">
    <property type="entry name" value="PAN_AP_HGF"/>
    <property type="match status" value="1"/>
</dbReference>
<dbReference type="Gene3D" id="2.20.100.10">
    <property type="entry name" value="Thrombospondin type-1 (TSP1) repeat"/>
    <property type="match status" value="1"/>
</dbReference>
<dbReference type="InterPro" id="IPR003609">
    <property type="entry name" value="Pan_app"/>
</dbReference>
<dbReference type="AlphaFoldDB" id="A0A913YZP2"/>
<dbReference type="SMART" id="SM00231">
    <property type="entry name" value="FA58C"/>
    <property type="match status" value="1"/>
</dbReference>
<dbReference type="GO" id="GO:0016020">
    <property type="term" value="C:membrane"/>
    <property type="evidence" value="ECO:0007669"/>
    <property type="project" value="UniProtKB-SubCell"/>
</dbReference>
<evidence type="ECO:0000313" key="10">
    <source>
        <dbReference type="Proteomes" id="UP000887567"/>
    </source>
</evidence>
<reference evidence="9" key="1">
    <citation type="submission" date="2022-11" db="UniProtKB">
        <authorList>
            <consortium name="EnsemblMetazoa"/>
        </authorList>
    </citation>
    <scope>IDENTIFICATION</scope>
</reference>
<dbReference type="InterPro" id="IPR000884">
    <property type="entry name" value="TSP1_rpt"/>
</dbReference>
<dbReference type="FunFam" id="2.20.100.10:FF:000007">
    <property type="entry name" value="Thrombospondin 1"/>
    <property type="match status" value="1"/>
</dbReference>
<keyword evidence="5" id="KW-0472">Membrane</keyword>
<dbReference type="Pfam" id="PF00754">
    <property type="entry name" value="F5_F8_type_C"/>
    <property type="match status" value="1"/>
</dbReference>
<dbReference type="RefSeq" id="XP_028519571.1">
    <property type="nucleotide sequence ID" value="XM_028663770.1"/>
</dbReference>
<evidence type="ECO:0000256" key="5">
    <source>
        <dbReference type="ARBA" id="ARBA00023136"/>
    </source>
</evidence>
<dbReference type="PROSITE" id="PS50948">
    <property type="entry name" value="PAN"/>
    <property type="match status" value="1"/>
</dbReference>
<evidence type="ECO:0000256" key="6">
    <source>
        <dbReference type="ARBA" id="ARBA00023157"/>
    </source>
</evidence>
<evidence type="ECO:0000259" key="8">
    <source>
        <dbReference type="PROSITE" id="PS50948"/>
    </source>
</evidence>
<dbReference type="SUPFAM" id="SSF57414">
    <property type="entry name" value="Hairpin loop containing domain-like"/>
    <property type="match status" value="1"/>
</dbReference>
<keyword evidence="3" id="KW-0677">Repeat</keyword>
<dbReference type="CDD" id="cd00057">
    <property type="entry name" value="FA58C"/>
    <property type="match status" value="1"/>
</dbReference>
<dbReference type="InterPro" id="IPR036383">
    <property type="entry name" value="TSP1_rpt_sf"/>
</dbReference>
<dbReference type="EnsemblMetazoa" id="XM_028663770.1">
    <property type="protein sequence ID" value="XP_028519571.1"/>
    <property type="gene ID" value="LOC114576680"/>
</dbReference>
<proteinExistence type="predicted"/>
<dbReference type="SUPFAM" id="SSF82895">
    <property type="entry name" value="TSP-1 type 1 repeat"/>
    <property type="match status" value="1"/>
</dbReference>
<evidence type="ECO:0000256" key="1">
    <source>
        <dbReference type="ARBA" id="ARBA00004167"/>
    </source>
</evidence>
<evidence type="ECO:0000313" key="9">
    <source>
        <dbReference type="EnsemblMetazoa" id="XP_028519571.1"/>
    </source>
</evidence>
<comment type="subcellular location">
    <subcellularLocation>
        <location evidence="1">Membrane</location>
        <topology evidence="1">Single-pass membrane protein</topology>
    </subcellularLocation>
</comment>
<protein>
    <recommendedName>
        <fullName evidence="11">F5/8 type C domain-containing protein</fullName>
    </recommendedName>
</protein>
<dbReference type="PANTHER" id="PTHR24543:SF325">
    <property type="entry name" value="F5_8 TYPE C DOMAIN-CONTAINING PROTEIN"/>
    <property type="match status" value="1"/>
</dbReference>
<dbReference type="Proteomes" id="UP000887567">
    <property type="component" value="Unplaced"/>
</dbReference>
<feature type="domain" description="F5/8 type C" evidence="7">
    <location>
        <begin position="139"/>
        <end position="289"/>
    </location>
</feature>
<dbReference type="PROSITE" id="PS01285">
    <property type="entry name" value="FA58C_1"/>
    <property type="match status" value="1"/>
</dbReference>
<dbReference type="OrthoDB" id="347314at2759"/>
<keyword evidence="2" id="KW-0812">Transmembrane</keyword>
<keyword evidence="10" id="KW-1185">Reference proteome</keyword>
<dbReference type="Pfam" id="PF00024">
    <property type="entry name" value="PAN_1"/>
    <property type="match status" value="1"/>
</dbReference>
<evidence type="ECO:0008006" key="11">
    <source>
        <dbReference type="Google" id="ProtNLM"/>
    </source>
</evidence>
<sequence>MEFMIADTDCHTSELWTMLVNHVMETLTIGDIDSCYRTCAAKPGCQSINYYRDKSLCELNSWTIENTPHMRVANKDSVYFTIPVDGNLTEWGRWSNCSLTCGKGTRYRNRSCTYPPPAYGGKNCTGPYNDTQSCNPQPCFGAIGIQNKTIISDYYLTATRNNGNANKASLNGRSGWWANCEHQRTCNRDWLQINLGKIAKIIGIATQGGSYYIGYDYWSWTEKYRLSYSNESIFTFYKNGQVLKGNTDRNTIVYHNLAPAITARYVRIHPMKDNDKSGAIALRMELYESKEDEG</sequence>
<dbReference type="Gene3D" id="3.50.4.10">
    <property type="entry name" value="Hepatocyte Growth Factor"/>
    <property type="match status" value="1"/>
</dbReference>